<dbReference type="InterPro" id="IPR000210">
    <property type="entry name" value="BTB/POZ_dom"/>
</dbReference>
<dbReference type="PROSITE" id="PS50097">
    <property type="entry name" value="BTB"/>
    <property type="match status" value="1"/>
</dbReference>
<dbReference type="Gene3D" id="3.30.710.10">
    <property type="entry name" value="Potassium Channel Kv1.1, Chain A"/>
    <property type="match status" value="1"/>
</dbReference>
<dbReference type="SUPFAM" id="SSF54695">
    <property type="entry name" value="POZ domain"/>
    <property type="match status" value="1"/>
</dbReference>
<dbReference type="AlphaFoldDB" id="A0ABD3X7Z9"/>
<dbReference type="InterPro" id="IPR011333">
    <property type="entry name" value="SKP1/BTB/POZ_sf"/>
</dbReference>
<accession>A0ABD3X7Z9</accession>
<sequence>MSLPKKLKTVTLPSIRNSKGVLPLLGIDFTIKSCWTDLQLKVEDKYLYVPKSHLAMVSPVFQLMFESDFKEKDLSVLPLPGKKYEDVLTFLKCTHPGALVKVTYDVVPKVLPLAHEYQVKWILEDCIKIMMMEMDTSRFVVKTKYQNYSPRIFTKEESAPFINGCKICIMAEKYDLHSVTERFIELFTSLNYNYYKDLSEFKQISIAVRHRIVCGRLASREDTCY</sequence>
<evidence type="ECO:0000313" key="2">
    <source>
        <dbReference type="EMBL" id="KAL3881850.1"/>
    </source>
</evidence>
<dbReference type="PANTHER" id="PTHR22744">
    <property type="entry name" value="HELIX LOOP HELIX PROTEIN 21-RELATED"/>
    <property type="match status" value="1"/>
</dbReference>
<evidence type="ECO:0000259" key="1">
    <source>
        <dbReference type="PROSITE" id="PS50097"/>
    </source>
</evidence>
<comment type="caution">
    <text evidence="2">The sequence shown here is derived from an EMBL/GenBank/DDBJ whole genome shotgun (WGS) entry which is preliminary data.</text>
</comment>
<organism evidence="2 3">
    <name type="scientific">Sinanodonta woodiana</name>
    <name type="common">Chinese pond mussel</name>
    <name type="synonym">Anodonta woodiana</name>
    <dbReference type="NCBI Taxonomy" id="1069815"/>
    <lineage>
        <taxon>Eukaryota</taxon>
        <taxon>Metazoa</taxon>
        <taxon>Spiralia</taxon>
        <taxon>Lophotrochozoa</taxon>
        <taxon>Mollusca</taxon>
        <taxon>Bivalvia</taxon>
        <taxon>Autobranchia</taxon>
        <taxon>Heteroconchia</taxon>
        <taxon>Palaeoheterodonta</taxon>
        <taxon>Unionida</taxon>
        <taxon>Unionoidea</taxon>
        <taxon>Unionidae</taxon>
        <taxon>Unioninae</taxon>
        <taxon>Sinanodonta</taxon>
    </lineage>
</organism>
<protein>
    <recommendedName>
        <fullName evidence="1">BTB domain-containing protein</fullName>
    </recommendedName>
</protein>
<gene>
    <name evidence="2" type="ORF">ACJMK2_028242</name>
</gene>
<evidence type="ECO:0000313" key="3">
    <source>
        <dbReference type="Proteomes" id="UP001634394"/>
    </source>
</evidence>
<dbReference type="CDD" id="cd18186">
    <property type="entry name" value="BTB_POZ_ZBTB_KLHL-like"/>
    <property type="match status" value="1"/>
</dbReference>
<dbReference type="PANTHER" id="PTHR22744:SF17">
    <property type="entry name" value="BTB DOMAIN-CONTAINING PROTEIN"/>
    <property type="match status" value="1"/>
</dbReference>
<dbReference type="Pfam" id="PF00651">
    <property type="entry name" value="BTB"/>
    <property type="match status" value="1"/>
</dbReference>
<name>A0ABD3X7Z9_SINWO</name>
<reference evidence="2 3" key="1">
    <citation type="submission" date="2024-11" db="EMBL/GenBank/DDBJ databases">
        <title>Chromosome-level genome assembly of the freshwater bivalve Anodonta woodiana.</title>
        <authorList>
            <person name="Chen X."/>
        </authorList>
    </citation>
    <scope>NUCLEOTIDE SEQUENCE [LARGE SCALE GENOMIC DNA]</scope>
    <source>
        <strain evidence="2">MN2024</strain>
        <tissue evidence="2">Gills</tissue>
    </source>
</reference>
<dbReference type="Proteomes" id="UP001634394">
    <property type="component" value="Unassembled WGS sequence"/>
</dbReference>
<proteinExistence type="predicted"/>
<keyword evidence="3" id="KW-1185">Reference proteome</keyword>
<feature type="domain" description="BTB" evidence="1">
    <location>
        <begin position="36"/>
        <end position="91"/>
    </location>
</feature>
<dbReference type="SMART" id="SM00225">
    <property type="entry name" value="BTB"/>
    <property type="match status" value="1"/>
</dbReference>
<dbReference type="EMBL" id="JBJQND010000003">
    <property type="protein sequence ID" value="KAL3881850.1"/>
    <property type="molecule type" value="Genomic_DNA"/>
</dbReference>